<protein>
    <submittedName>
        <fullName evidence="2">Uncharacterized protein</fullName>
    </submittedName>
</protein>
<evidence type="ECO:0000313" key="3">
    <source>
        <dbReference type="Proteomes" id="UP000298652"/>
    </source>
</evidence>
<evidence type="ECO:0000313" key="2">
    <source>
        <dbReference type="EMBL" id="TKV90327.1"/>
    </source>
</evidence>
<evidence type="ECO:0000256" key="1">
    <source>
        <dbReference type="SAM" id="SignalP"/>
    </source>
</evidence>
<name>A0A4U6SP42_SETVI</name>
<keyword evidence="1" id="KW-0732">Signal</keyword>
<accession>A0A4U6SP42</accession>
<keyword evidence="3" id="KW-1185">Reference proteome</keyword>
<dbReference type="AlphaFoldDB" id="A0A4U6SP42"/>
<proteinExistence type="predicted"/>
<dbReference type="EMBL" id="CM016560">
    <property type="protein sequence ID" value="TKV90327.1"/>
    <property type="molecule type" value="Genomic_DNA"/>
</dbReference>
<dbReference type="Proteomes" id="UP000298652">
    <property type="component" value="Chromosome 9"/>
</dbReference>
<dbReference type="Gramene" id="TKV90327">
    <property type="protein sequence ID" value="TKV90327"/>
    <property type="gene ID" value="SEVIR_9G021050v2"/>
</dbReference>
<feature type="signal peptide" evidence="1">
    <location>
        <begin position="1"/>
        <end position="16"/>
    </location>
</feature>
<sequence length="32" mass="3405">MLVLLLVISQLSFCKSSTYNSCSISPILSISG</sequence>
<feature type="chain" id="PRO_5020262068" evidence="1">
    <location>
        <begin position="17"/>
        <end position="32"/>
    </location>
</feature>
<gene>
    <name evidence="2" type="ORF">SEVIR_9G021050v2</name>
</gene>
<reference evidence="2" key="1">
    <citation type="submission" date="2019-03" db="EMBL/GenBank/DDBJ databases">
        <title>WGS assembly of Setaria viridis.</title>
        <authorList>
            <person name="Huang P."/>
            <person name="Jenkins J."/>
            <person name="Grimwood J."/>
            <person name="Barry K."/>
            <person name="Healey A."/>
            <person name="Mamidi S."/>
            <person name="Sreedasyam A."/>
            <person name="Shu S."/>
            <person name="Feldman M."/>
            <person name="Wu J."/>
            <person name="Yu Y."/>
            <person name="Chen C."/>
            <person name="Johnson J."/>
            <person name="Rokhsar D."/>
            <person name="Baxter I."/>
            <person name="Schmutz J."/>
            <person name="Brutnell T."/>
            <person name="Kellogg E."/>
        </authorList>
    </citation>
    <scope>NUCLEOTIDE SEQUENCE [LARGE SCALE GENOMIC DNA]</scope>
</reference>
<organism evidence="2 3">
    <name type="scientific">Setaria viridis</name>
    <name type="common">Green bristlegrass</name>
    <name type="synonym">Setaria italica subsp. viridis</name>
    <dbReference type="NCBI Taxonomy" id="4556"/>
    <lineage>
        <taxon>Eukaryota</taxon>
        <taxon>Viridiplantae</taxon>
        <taxon>Streptophyta</taxon>
        <taxon>Embryophyta</taxon>
        <taxon>Tracheophyta</taxon>
        <taxon>Spermatophyta</taxon>
        <taxon>Magnoliopsida</taxon>
        <taxon>Liliopsida</taxon>
        <taxon>Poales</taxon>
        <taxon>Poaceae</taxon>
        <taxon>PACMAD clade</taxon>
        <taxon>Panicoideae</taxon>
        <taxon>Panicodae</taxon>
        <taxon>Paniceae</taxon>
        <taxon>Cenchrinae</taxon>
        <taxon>Setaria</taxon>
    </lineage>
</organism>